<accession>A0A2N6NLC9</accession>
<feature type="compositionally biased region" description="Polar residues" evidence="1">
    <location>
        <begin position="9"/>
        <end position="25"/>
    </location>
</feature>
<dbReference type="EMBL" id="MRVG01000006">
    <property type="protein sequence ID" value="PMB68085.1"/>
    <property type="molecule type" value="Genomic_DNA"/>
</dbReference>
<gene>
    <name evidence="2" type="ORF">BM221_006262</name>
</gene>
<evidence type="ECO:0000313" key="2">
    <source>
        <dbReference type="EMBL" id="PMB68085.1"/>
    </source>
</evidence>
<evidence type="ECO:0000256" key="1">
    <source>
        <dbReference type="SAM" id="MobiDB-lite"/>
    </source>
</evidence>
<dbReference type="Proteomes" id="UP000235728">
    <property type="component" value="Unassembled WGS sequence"/>
</dbReference>
<sequence>MASLARVNLGSNKFSPSRTAQNGANMVNEPVKSRDSLRCDATSRRSSLAAGADLVSVHCDAASAFDLTPGQNSTYRIALRVRAALRAYLKTGANGSTQARCKFQSIEAVFAHQYVLCDAAQRCANP</sequence>
<feature type="region of interest" description="Disordered" evidence="1">
    <location>
        <begin position="1"/>
        <end position="31"/>
    </location>
</feature>
<organism evidence="2 3">
    <name type="scientific">Beauveria bassiana</name>
    <name type="common">White muscardine disease fungus</name>
    <name type="synonym">Tritirachium shiotae</name>
    <dbReference type="NCBI Taxonomy" id="176275"/>
    <lineage>
        <taxon>Eukaryota</taxon>
        <taxon>Fungi</taxon>
        <taxon>Dikarya</taxon>
        <taxon>Ascomycota</taxon>
        <taxon>Pezizomycotina</taxon>
        <taxon>Sordariomycetes</taxon>
        <taxon>Hypocreomycetidae</taxon>
        <taxon>Hypocreales</taxon>
        <taxon>Cordycipitaceae</taxon>
        <taxon>Beauveria</taxon>
    </lineage>
</organism>
<comment type="caution">
    <text evidence="2">The sequence shown here is derived from an EMBL/GenBank/DDBJ whole genome shotgun (WGS) entry which is preliminary data.</text>
</comment>
<evidence type="ECO:0000313" key="3">
    <source>
        <dbReference type="Proteomes" id="UP000235728"/>
    </source>
</evidence>
<dbReference type="AlphaFoldDB" id="A0A2N6NLC9"/>
<name>A0A2N6NLC9_BEABA</name>
<reference evidence="2 3" key="1">
    <citation type="journal article" date="2016" name="Appl. Microbiol. Biotechnol.">
        <title>Characterization of T-DNA insertion mutants with decreased virulence in the entomopathogenic fungus Beauveria bassiana JEF-007.</title>
        <authorList>
            <person name="Kim S."/>
            <person name="Lee S.J."/>
            <person name="Nai Y.S."/>
            <person name="Yu J.S."/>
            <person name="Lee M.R."/>
            <person name="Yang Y.T."/>
            <person name="Kim J.S."/>
        </authorList>
    </citation>
    <scope>NUCLEOTIDE SEQUENCE [LARGE SCALE GENOMIC DNA]</scope>
    <source>
        <strain evidence="2 3">JEF-007</strain>
    </source>
</reference>
<proteinExistence type="predicted"/>
<protein>
    <submittedName>
        <fullName evidence="2">Uncharacterized protein</fullName>
    </submittedName>
</protein>